<dbReference type="AlphaFoldDB" id="A0A182RWV2"/>
<dbReference type="Pfam" id="PF03564">
    <property type="entry name" value="DUF1759"/>
    <property type="match status" value="1"/>
</dbReference>
<name>A0A182RWV2_ANOFN</name>
<dbReference type="InterPro" id="IPR005312">
    <property type="entry name" value="DUF1759"/>
</dbReference>
<accession>A0A182RWV2</accession>
<dbReference type="VEuPathDB" id="VectorBase:AFUN2_004185"/>
<organism evidence="2">
    <name type="scientific">Anopheles funestus</name>
    <name type="common">African malaria mosquito</name>
    <dbReference type="NCBI Taxonomy" id="62324"/>
    <lineage>
        <taxon>Eukaryota</taxon>
        <taxon>Metazoa</taxon>
        <taxon>Ecdysozoa</taxon>
        <taxon>Arthropoda</taxon>
        <taxon>Hexapoda</taxon>
        <taxon>Insecta</taxon>
        <taxon>Pterygota</taxon>
        <taxon>Neoptera</taxon>
        <taxon>Endopterygota</taxon>
        <taxon>Diptera</taxon>
        <taxon>Nematocera</taxon>
        <taxon>Culicoidea</taxon>
        <taxon>Culicidae</taxon>
        <taxon>Anophelinae</taxon>
        <taxon>Anopheles</taxon>
    </lineage>
</organism>
<reference evidence="2" key="1">
    <citation type="submission" date="2020-05" db="UniProtKB">
        <authorList>
            <consortium name="EnsemblMetazoa"/>
        </authorList>
    </citation>
    <scope>IDENTIFICATION</scope>
    <source>
        <strain evidence="2">FUMOZ</strain>
    </source>
</reference>
<evidence type="ECO:0000256" key="1">
    <source>
        <dbReference type="SAM" id="MobiDB-lite"/>
    </source>
</evidence>
<dbReference type="PANTHER" id="PTHR47331">
    <property type="entry name" value="PHD-TYPE DOMAIN-CONTAINING PROTEIN"/>
    <property type="match status" value="1"/>
</dbReference>
<evidence type="ECO:0000313" key="2">
    <source>
        <dbReference type="EnsemblMetazoa" id="AFUN010762-PA"/>
    </source>
</evidence>
<dbReference type="STRING" id="62324.A0A182RWV2"/>
<dbReference type="VEuPathDB" id="VectorBase:AFUN2_006876"/>
<protein>
    <submittedName>
        <fullName evidence="2">Uncharacterized protein</fullName>
    </submittedName>
</protein>
<sequence length="375" mass="42409">MGPAPRYDGGRVDDALGRPPLTPATTRYPPEYDRTWASDQAAAQEREYAEWRRAVEDSIRVHRENKLGQLYKLEEKTAANSTMESKPVMKGRVIPLTPSQEAARKAIPKELPVFSGNVEQWPLFIATYERSTILCWFSDDENLIRLQGALRGPALELVDHLMLLPDGLAGVVEILRTKYGRPDLIVDSLVEKVRRLPPVRSDRLETLATFGKMVRKMCATIEASGLHDYDCNVTLLRELIAKLPAERSLEWARYKIKLSRETIKEFDKWIYEIAVAASVASKTIERSLEVQLQISGIHDGAVVYELRTVHTLEDLKLPTQTMQIEKLVQMYPHLKRIPIASYTDVMPRVLIGVDNIHLGKPSRCVEGGFDEPIAA</sequence>
<feature type="region of interest" description="Disordered" evidence="1">
    <location>
        <begin position="1"/>
        <end position="40"/>
    </location>
</feature>
<dbReference type="VEuPathDB" id="VectorBase:AFUN010762"/>
<proteinExistence type="predicted"/>
<dbReference type="EnsemblMetazoa" id="AFUN010762-RA">
    <property type="protein sequence ID" value="AFUN010762-PA"/>
    <property type="gene ID" value="AFUN010762"/>
</dbReference>